<dbReference type="PROSITE" id="PS50893">
    <property type="entry name" value="ABC_TRANSPORTER_2"/>
    <property type="match status" value="1"/>
</dbReference>
<dbReference type="CDD" id="cd03263">
    <property type="entry name" value="ABC_subfamily_A"/>
    <property type="match status" value="1"/>
</dbReference>
<evidence type="ECO:0000256" key="1">
    <source>
        <dbReference type="ARBA" id="ARBA00004141"/>
    </source>
</evidence>
<feature type="transmembrane region" description="Helical" evidence="7">
    <location>
        <begin position="627"/>
        <end position="644"/>
    </location>
</feature>
<keyword evidence="3" id="KW-0547">Nucleotide-binding</keyword>
<dbReference type="SUPFAM" id="SSF52540">
    <property type="entry name" value="P-loop containing nucleoside triphosphate hydrolases"/>
    <property type="match status" value="1"/>
</dbReference>
<feature type="transmembrane region" description="Helical" evidence="7">
    <location>
        <begin position="540"/>
        <end position="564"/>
    </location>
</feature>
<dbReference type="FunFam" id="3.40.50.300:FF:000327">
    <property type="entry name" value="ATP-binding cassette sub-family A member 3"/>
    <property type="match status" value="1"/>
</dbReference>
<reference evidence="9" key="1">
    <citation type="journal article" date="2015" name="BMC Genomics">
        <title>Genome-wide analysis of the ATP-binding cassette (ABC) transporter gene family in sea lamprey and Japanese lamprey.</title>
        <authorList>
            <person name="Ren J."/>
            <person name="Chung-Davidson Y.W."/>
            <person name="Yeh C.Y."/>
            <person name="Scott C."/>
            <person name="Brown T."/>
            <person name="Li W."/>
        </authorList>
    </citation>
    <scope>NUCLEOTIDE SEQUENCE</scope>
</reference>
<dbReference type="GO" id="GO:0005524">
    <property type="term" value="F:ATP binding"/>
    <property type="evidence" value="ECO:0007669"/>
    <property type="project" value="UniProtKB-KW"/>
</dbReference>
<dbReference type="Pfam" id="PF00005">
    <property type="entry name" value="ABC_tran"/>
    <property type="match status" value="1"/>
</dbReference>
<dbReference type="InterPro" id="IPR003439">
    <property type="entry name" value="ABC_transporter-like_ATP-bd"/>
</dbReference>
<dbReference type="EMBL" id="KM232916">
    <property type="protein sequence ID" value="AKC42131.1"/>
    <property type="molecule type" value="mRNA"/>
</dbReference>
<dbReference type="InterPro" id="IPR026082">
    <property type="entry name" value="ABCA"/>
</dbReference>
<feature type="transmembrane region" description="Helical" evidence="7">
    <location>
        <begin position="462"/>
        <end position="484"/>
    </location>
</feature>
<dbReference type="InterPro" id="IPR027417">
    <property type="entry name" value="P-loop_NTPase"/>
</dbReference>
<evidence type="ECO:0000256" key="4">
    <source>
        <dbReference type="ARBA" id="ARBA00022840"/>
    </source>
</evidence>
<evidence type="ECO:0000256" key="2">
    <source>
        <dbReference type="ARBA" id="ARBA00022692"/>
    </source>
</evidence>
<evidence type="ECO:0000256" key="6">
    <source>
        <dbReference type="ARBA" id="ARBA00023136"/>
    </source>
</evidence>
<sequence>MAFWTHLRLLLWKNFTLRKRQKVRLLLELTWPLFLFVILVLVRNTQLPYRQHQCDFFPNKPLPSAGALPWLQGVLHLLSNETQMERFDEALEDVRGLSHLAETLRYQPDVVAGRGVRVRDFLREDENLTLFMQRDMGLPRQVSTEILEMRVRLEQFVEGIPSLSLKEIVCDDQLLRRFLVFRWARARSTVRSALCLLPQPRLQQLEDVLYANVDFYRLLREIILPAVFVCLALVFTMIVPPFADYPELELQPWMYPEQFTFYSDDAPNDLTTQKLVAAILDPPGLGTRCMIGYSIPNLPCQPRMPVWETPQASQAAVDALNEGNWTFEDPSPSCRCSTPERLTMLPDCPPGAGGLPPPQMLQSTTDTLQNLTGRNISDYLVKSYADFIEKRFGTHKAYVWFNNKGWHAIVAFINVASNAVLRARLPEGKDPRRFGITAYNHPLNLTKQQLTEVAMLMSSVDVMVSICVIFSMSLIPASFAVFLVQERASNAKHLQFVSGVNAYVYWLANITWDMRCVLRWSITPLMYPASFVFTVPSTAYVVLTCVNLFIGINGSMATFILELFKGDETLTRVNDILKSVLLIFPHFCLGRGLIDMATNQALADASERFGENRFKEPLSWDMVGKNLFAMFIEGSVFIVLTLLIQKNFFIRPRSMKLNLPPITDEDVDVAAERKRVMEGDTSTDILTINELTKVYKKKGAPAVDRMCVGVRPGECFGLLGVNGAGKTSAFRMLTGDTHATAGDARLEGYSILSQLSSVQSRLGYCPQFDGTDELLTGREHLQLYARLRGVREEDLERVVEWAVSTLGLIYIADRSAGSYSGGNKRKLSTAIALIGNPPLVFLDEPTTGMDPKARRFLWNCILAIVQAGRSVVLTSHSMEECESLCTRMAIMVSGTFRCLGSVQHIKTRFGEGHTLVIRLAAGTPPAAAVTADPAAADTADAAAADPAAAVAAAAAAATRVAEYVCKRFPRTELRERHHRTMYFHLPGAITTHGASGASAGATATASACATLSTIFAALSENQQQLGIADFSVSQTTLDQVFVSFARQQWTDPVDEETGM</sequence>
<organism evidence="9">
    <name type="scientific">Petromyzon marinus</name>
    <name type="common">Sea lamprey</name>
    <dbReference type="NCBI Taxonomy" id="7757"/>
    <lineage>
        <taxon>Eukaryota</taxon>
        <taxon>Metazoa</taxon>
        <taxon>Chordata</taxon>
        <taxon>Craniata</taxon>
        <taxon>Vertebrata</taxon>
        <taxon>Cyclostomata</taxon>
        <taxon>Hyperoartia</taxon>
        <taxon>Petromyzontiformes</taxon>
        <taxon>Petromyzontidae</taxon>
        <taxon>Petromyzon</taxon>
    </lineage>
</organism>
<dbReference type="GO" id="GO:0016887">
    <property type="term" value="F:ATP hydrolysis activity"/>
    <property type="evidence" value="ECO:0007669"/>
    <property type="project" value="InterPro"/>
</dbReference>
<evidence type="ECO:0000259" key="8">
    <source>
        <dbReference type="PROSITE" id="PS50893"/>
    </source>
</evidence>
<dbReference type="PANTHER" id="PTHR19229:SF185">
    <property type="entry name" value="ABC TRANSPORTER DOMAIN-CONTAINING PROTEIN"/>
    <property type="match status" value="1"/>
</dbReference>
<feature type="transmembrane region" description="Helical" evidence="7">
    <location>
        <begin position="23"/>
        <end position="42"/>
    </location>
</feature>
<dbReference type="GO" id="GO:0005319">
    <property type="term" value="F:lipid transporter activity"/>
    <property type="evidence" value="ECO:0007669"/>
    <property type="project" value="TreeGrafter"/>
</dbReference>
<dbReference type="GO" id="GO:0140359">
    <property type="term" value="F:ABC-type transporter activity"/>
    <property type="evidence" value="ECO:0007669"/>
    <property type="project" value="InterPro"/>
</dbReference>
<feature type="transmembrane region" description="Helical" evidence="7">
    <location>
        <begin position="222"/>
        <end position="243"/>
    </location>
</feature>
<evidence type="ECO:0000256" key="5">
    <source>
        <dbReference type="ARBA" id="ARBA00022989"/>
    </source>
</evidence>
<dbReference type="InterPro" id="IPR013525">
    <property type="entry name" value="ABC2_TM"/>
</dbReference>
<comment type="subcellular location">
    <subcellularLocation>
        <location evidence="1">Membrane</location>
        <topology evidence="1">Multi-pass membrane protein</topology>
    </subcellularLocation>
</comment>
<dbReference type="Gene3D" id="3.40.50.300">
    <property type="entry name" value="P-loop containing nucleotide triphosphate hydrolases"/>
    <property type="match status" value="1"/>
</dbReference>
<dbReference type="AlphaFoldDB" id="A0A0G2STK3"/>
<name>A0A0G2STK3_PETMA</name>
<feature type="domain" description="ABC transporter" evidence="8">
    <location>
        <begin position="686"/>
        <end position="918"/>
    </location>
</feature>
<evidence type="ECO:0000256" key="3">
    <source>
        <dbReference type="ARBA" id="ARBA00022741"/>
    </source>
</evidence>
<accession>A0A0G2STK3</accession>
<evidence type="ECO:0000313" key="9">
    <source>
        <dbReference type="EMBL" id="AKC42131.1"/>
    </source>
</evidence>
<evidence type="ECO:0000256" key="7">
    <source>
        <dbReference type="SAM" id="Phobius"/>
    </source>
</evidence>
<dbReference type="Pfam" id="PF12698">
    <property type="entry name" value="ABC2_membrane_3"/>
    <property type="match status" value="2"/>
</dbReference>
<proteinExistence type="evidence at transcript level"/>
<keyword evidence="2 7" id="KW-0812">Transmembrane</keyword>
<protein>
    <submittedName>
        <fullName evidence="9">ABCA4</fullName>
    </submittedName>
</protein>
<dbReference type="InterPro" id="IPR003593">
    <property type="entry name" value="AAA+_ATPase"/>
</dbReference>
<dbReference type="PANTHER" id="PTHR19229">
    <property type="entry name" value="ATP-BINDING CASSETTE TRANSPORTER SUBFAMILY A ABCA"/>
    <property type="match status" value="1"/>
</dbReference>
<keyword evidence="6 7" id="KW-0472">Membrane</keyword>
<keyword evidence="5 7" id="KW-1133">Transmembrane helix</keyword>
<feature type="transmembrane region" description="Helical" evidence="7">
    <location>
        <begin position="496"/>
        <end position="520"/>
    </location>
</feature>
<dbReference type="GO" id="GO:0016020">
    <property type="term" value="C:membrane"/>
    <property type="evidence" value="ECO:0007669"/>
    <property type="project" value="UniProtKB-SubCell"/>
</dbReference>
<dbReference type="SMART" id="SM00382">
    <property type="entry name" value="AAA"/>
    <property type="match status" value="1"/>
</dbReference>
<keyword evidence="4" id="KW-0067">ATP-binding</keyword>